<keyword evidence="3" id="KW-1185">Reference proteome</keyword>
<dbReference type="EMBL" id="BATB01000118">
    <property type="protein sequence ID" value="GAD57640.1"/>
    <property type="molecule type" value="Genomic_DNA"/>
</dbReference>
<dbReference type="Gene3D" id="3.40.50.300">
    <property type="entry name" value="P-loop containing nucleotide triphosphate hydrolases"/>
    <property type="match status" value="1"/>
</dbReference>
<dbReference type="SUPFAM" id="SSF52540">
    <property type="entry name" value="P-loop containing nucleoside triphosphate hydrolases"/>
    <property type="match status" value="1"/>
</dbReference>
<organism evidence="2 3">
    <name type="scientific">Limimaricola cinnabarinus LL-001</name>
    <dbReference type="NCBI Taxonomy" id="1337093"/>
    <lineage>
        <taxon>Bacteria</taxon>
        <taxon>Pseudomonadati</taxon>
        <taxon>Pseudomonadota</taxon>
        <taxon>Alphaproteobacteria</taxon>
        <taxon>Rhodobacterales</taxon>
        <taxon>Paracoccaceae</taxon>
        <taxon>Limimaricola</taxon>
    </lineage>
</organism>
<reference evidence="2" key="1">
    <citation type="journal article" date="2013" name="Genome Announc.">
        <title>Draft Genome Sequence of Loktanella cinnabarina LL-001T, Isolated from Deep-Sea Floor Sediment.</title>
        <authorList>
            <person name="Nishi S."/>
            <person name="Tsubouchi T."/>
            <person name="Takaki Y."/>
            <person name="Koyanagi R."/>
            <person name="Satoh N."/>
            <person name="Maruyama T."/>
            <person name="Hatada Y."/>
        </authorList>
    </citation>
    <scope>NUCLEOTIDE SEQUENCE [LARGE SCALE GENOMIC DNA]</scope>
    <source>
        <strain evidence="2">LL-001</strain>
    </source>
</reference>
<feature type="domain" description="AAA" evidence="1">
    <location>
        <begin position="191"/>
        <end position="380"/>
    </location>
</feature>
<dbReference type="InterPro" id="IPR027417">
    <property type="entry name" value="P-loop_NTPase"/>
</dbReference>
<dbReference type="InterPro" id="IPR050678">
    <property type="entry name" value="DNA_Partitioning_ATPase"/>
</dbReference>
<dbReference type="CDD" id="cd02042">
    <property type="entry name" value="ParAB_family"/>
    <property type="match status" value="1"/>
</dbReference>
<sequence length="523" mass="58871">MLFDHELAMENGIGFAAKPSMPQNRCHVIRSIPLLGSMCEGSADNSPIGAHDRRFRMNKRADTTSPPFHNIDPAKAAARLGPRVDTTRFAKAATFCSRGRDDMAKRGYAPDGTKTLRRFSIWEITRYLIPVAAAHLRRVLKSHPDLPQGEGEAGAKWFSLDDVLKLRKHFSEEGAANKEYRPWRPEGLPAKIAAVANFKGGSGKTTTCVHLAMAAALDGYKVLVIDLDSQASMTSLLGGKVADEWQTVFPLLARDYARAVQQENLVREAEGQPPLPLDETLTEALEVSPRNLIQSTHWPNIDLIGAQLNLYWSEFQIPVWRMGLKSWSLWDALNNALNEEGLLDEYDIVFLDTPPALGYLTINSLSAADILLVPLGASFLEFDSTGRFFDMLYSTFASIEEGENAQRRRAGLPEMRFEWDVVRAIITRYDAGQQTDLANVIQAYFGDFMTPYRQEFTALVGQAGEQINGIYEADYRDFNRETYLRGREAFDRTYAEFKELLLGSWYRDMMEEQEDRDGQTQDA</sequence>
<comment type="caution">
    <text evidence="2">The sequence shown here is derived from an EMBL/GenBank/DDBJ whole genome shotgun (WGS) entry which is preliminary data.</text>
</comment>
<dbReference type="PANTHER" id="PTHR13696">
    <property type="entry name" value="P-LOOP CONTAINING NUCLEOSIDE TRIPHOSPHATE HYDROLASE"/>
    <property type="match status" value="1"/>
</dbReference>
<evidence type="ECO:0000259" key="1">
    <source>
        <dbReference type="Pfam" id="PF13614"/>
    </source>
</evidence>
<evidence type="ECO:0000313" key="2">
    <source>
        <dbReference type="EMBL" id="GAD57640.1"/>
    </source>
</evidence>
<dbReference type="AlphaFoldDB" id="U2Z855"/>
<name>U2Z855_9RHOB</name>
<dbReference type="Pfam" id="PF13614">
    <property type="entry name" value="AAA_31"/>
    <property type="match status" value="1"/>
</dbReference>
<dbReference type="eggNOG" id="COG1192">
    <property type="taxonomic scope" value="Bacteria"/>
</dbReference>
<dbReference type="PANTHER" id="PTHR13696:SF52">
    <property type="entry name" value="PARA FAMILY PROTEIN CT_582"/>
    <property type="match status" value="1"/>
</dbReference>
<dbReference type="STRING" id="1337093.MBELCI_3692"/>
<accession>U2Z855</accession>
<proteinExistence type="predicted"/>
<protein>
    <submittedName>
        <fullName evidence="2">Plasmid replication protein RepA</fullName>
    </submittedName>
</protein>
<gene>
    <name evidence="2" type="ORF">MBELCI_3692</name>
</gene>
<evidence type="ECO:0000313" key="3">
    <source>
        <dbReference type="Proteomes" id="UP000016566"/>
    </source>
</evidence>
<dbReference type="Proteomes" id="UP000016566">
    <property type="component" value="Unassembled WGS sequence"/>
</dbReference>
<dbReference type="InterPro" id="IPR025669">
    <property type="entry name" value="AAA_dom"/>
</dbReference>